<feature type="transmembrane region" description="Helical" evidence="1">
    <location>
        <begin position="113"/>
        <end position="132"/>
    </location>
</feature>
<evidence type="ECO:0000313" key="3">
    <source>
        <dbReference type="Proteomes" id="UP000292564"/>
    </source>
</evidence>
<evidence type="ECO:0000256" key="1">
    <source>
        <dbReference type="SAM" id="Phobius"/>
    </source>
</evidence>
<organism evidence="2 3">
    <name type="scientific">Krasilnikovia cinnamomea</name>
    <dbReference type="NCBI Taxonomy" id="349313"/>
    <lineage>
        <taxon>Bacteria</taxon>
        <taxon>Bacillati</taxon>
        <taxon>Actinomycetota</taxon>
        <taxon>Actinomycetes</taxon>
        <taxon>Micromonosporales</taxon>
        <taxon>Micromonosporaceae</taxon>
        <taxon>Krasilnikovia</taxon>
    </lineage>
</organism>
<keyword evidence="3" id="KW-1185">Reference proteome</keyword>
<dbReference type="AlphaFoldDB" id="A0A4Q7ZJK4"/>
<dbReference type="RefSeq" id="WP_130509568.1">
    <property type="nucleotide sequence ID" value="NZ_SHKY01000001.1"/>
</dbReference>
<protein>
    <submittedName>
        <fullName evidence="2">Uncharacterized protein</fullName>
    </submittedName>
</protein>
<accession>A0A4Q7ZJK4</accession>
<gene>
    <name evidence="2" type="ORF">EV385_2462</name>
</gene>
<feature type="transmembrane region" description="Helical" evidence="1">
    <location>
        <begin position="32"/>
        <end position="52"/>
    </location>
</feature>
<evidence type="ECO:0000313" key="2">
    <source>
        <dbReference type="EMBL" id="RZU50684.1"/>
    </source>
</evidence>
<proteinExistence type="predicted"/>
<dbReference type="Proteomes" id="UP000292564">
    <property type="component" value="Unassembled WGS sequence"/>
</dbReference>
<feature type="transmembrane region" description="Helical" evidence="1">
    <location>
        <begin position="86"/>
        <end position="107"/>
    </location>
</feature>
<reference evidence="2 3" key="1">
    <citation type="submission" date="2019-02" db="EMBL/GenBank/DDBJ databases">
        <title>Sequencing the genomes of 1000 actinobacteria strains.</title>
        <authorList>
            <person name="Klenk H.-P."/>
        </authorList>
    </citation>
    <scope>NUCLEOTIDE SEQUENCE [LARGE SCALE GENOMIC DNA]</scope>
    <source>
        <strain evidence="2 3">DSM 45162</strain>
    </source>
</reference>
<keyword evidence="1" id="KW-1133">Transmembrane helix</keyword>
<dbReference type="EMBL" id="SHKY01000001">
    <property type="protein sequence ID" value="RZU50684.1"/>
    <property type="molecule type" value="Genomic_DNA"/>
</dbReference>
<keyword evidence="1" id="KW-0812">Transmembrane</keyword>
<name>A0A4Q7ZJK4_9ACTN</name>
<keyword evidence="1" id="KW-0472">Membrane</keyword>
<dbReference type="OrthoDB" id="5187095at2"/>
<comment type="caution">
    <text evidence="2">The sequence shown here is derived from an EMBL/GenBank/DDBJ whole genome shotgun (WGS) entry which is preliminary data.</text>
</comment>
<sequence length="287" mass="30703">MSGRSLFARQPIGAVAIVETPVSQWYARKARITVAVVGLAVDALVTAVLSVFCPLLLAIVLGAVAGLVCGVVAGVLVRVWPVLRVLWWWSFELIAALLVVGGPVTIAHLAGRGVALAVVLLVPVLCLAVWPVRRFVAAWSWVPVVRHRLRLCFAGIVRGTGGVRPGSLPLVLWARPTPAGERVWLWLRPGLELADLDGKAGRIAVACWAKQVRVLAASDRYAALLRIDVARRDPLTGRVESPLALLVPGLREKYLAEVPVSPGLPPVGLELADIDEPPAPEPRGGRR</sequence>
<feature type="transmembrane region" description="Helical" evidence="1">
    <location>
        <begin position="58"/>
        <end position="79"/>
    </location>
</feature>